<evidence type="ECO:0000313" key="7">
    <source>
        <dbReference type="Proteomes" id="UP000298416"/>
    </source>
</evidence>
<organism evidence="6">
    <name type="scientific">Salvia splendens</name>
    <name type="common">Scarlet sage</name>
    <dbReference type="NCBI Taxonomy" id="180675"/>
    <lineage>
        <taxon>Eukaryota</taxon>
        <taxon>Viridiplantae</taxon>
        <taxon>Streptophyta</taxon>
        <taxon>Embryophyta</taxon>
        <taxon>Tracheophyta</taxon>
        <taxon>Spermatophyta</taxon>
        <taxon>Magnoliopsida</taxon>
        <taxon>eudicotyledons</taxon>
        <taxon>Gunneridae</taxon>
        <taxon>Pentapetalae</taxon>
        <taxon>asterids</taxon>
        <taxon>lamiids</taxon>
        <taxon>Lamiales</taxon>
        <taxon>Lamiaceae</taxon>
        <taxon>Nepetoideae</taxon>
        <taxon>Mentheae</taxon>
        <taxon>Salviinae</taxon>
        <taxon>Salvia</taxon>
        <taxon>Salvia subgen. Calosphace</taxon>
        <taxon>core Calosphace</taxon>
    </lineage>
</organism>
<evidence type="ECO:0000256" key="3">
    <source>
        <dbReference type="ARBA" id="ARBA00022989"/>
    </source>
</evidence>
<comment type="caution">
    <text evidence="6">The sequence shown here is derived from an EMBL/GenBank/DDBJ whole genome shotgun (WGS) entry which is preliminary data.</text>
</comment>
<comment type="subcellular location">
    <subcellularLocation>
        <location evidence="1">Membrane</location>
        <topology evidence="1">Multi-pass membrane protein</topology>
    </subcellularLocation>
</comment>
<dbReference type="Proteomes" id="UP000298416">
    <property type="component" value="Unassembled WGS sequence"/>
</dbReference>
<proteinExistence type="predicted"/>
<dbReference type="EMBL" id="PNBA02000014">
    <property type="protein sequence ID" value="KAG6400979.1"/>
    <property type="molecule type" value="Genomic_DNA"/>
</dbReference>
<evidence type="ECO:0000256" key="5">
    <source>
        <dbReference type="SAM" id="Phobius"/>
    </source>
</evidence>
<feature type="transmembrane region" description="Helical" evidence="5">
    <location>
        <begin position="83"/>
        <end position="100"/>
    </location>
</feature>
<evidence type="ECO:0000256" key="2">
    <source>
        <dbReference type="ARBA" id="ARBA00022692"/>
    </source>
</evidence>
<dbReference type="PANTHER" id="PTHR23051">
    <property type="entry name" value="SOLUTE CARRIER FAMILY 35, MEMBER F5"/>
    <property type="match status" value="1"/>
</dbReference>
<reference evidence="6" key="2">
    <citation type="submission" date="2020-08" db="EMBL/GenBank/DDBJ databases">
        <title>Plant Genome Project.</title>
        <authorList>
            <person name="Zhang R.-G."/>
        </authorList>
    </citation>
    <scope>NUCLEOTIDE SEQUENCE</scope>
    <source>
        <strain evidence="6">Huo1</strain>
        <tissue evidence="6">Leaf</tissue>
    </source>
</reference>
<accession>A0A8X8ZEE7</accession>
<evidence type="ECO:0000313" key="6">
    <source>
        <dbReference type="EMBL" id="KAG6400979.1"/>
    </source>
</evidence>
<protein>
    <submittedName>
        <fullName evidence="6">Uncharacterized protein</fullName>
    </submittedName>
</protein>
<keyword evidence="4 5" id="KW-0472">Membrane</keyword>
<evidence type="ECO:0000256" key="4">
    <source>
        <dbReference type="ARBA" id="ARBA00023136"/>
    </source>
</evidence>
<evidence type="ECO:0000256" key="1">
    <source>
        <dbReference type="ARBA" id="ARBA00004141"/>
    </source>
</evidence>
<dbReference type="GO" id="GO:0016020">
    <property type="term" value="C:membrane"/>
    <property type="evidence" value="ECO:0007669"/>
    <property type="project" value="UniProtKB-SubCell"/>
</dbReference>
<gene>
    <name evidence="6" type="ORF">SASPL_137824</name>
</gene>
<keyword evidence="3 5" id="KW-1133">Transmembrane helix</keyword>
<name>A0A8X8ZEE7_SALSN</name>
<reference evidence="6" key="1">
    <citation type="submission" date="2018-01" db="EMBL/GenBank/DDBJ databases">
        <authorList>
            <person name="Mao J.F."/>
        </authorList>
    </citation>
    <scope>NUCLEOTIDE SEQUENCE</scope>
    <source>
        <strain evidence="6">Huo1</strain>
        <tissue evidence="6">Leaf</tissue>
    </source>
</reference>
<dbReference type="AlphaFoldDB" id="A0A8X8ZEE7"/>
<keyword evidence="2 5" id="KW-0812">Transmembrane</keyword>
<dbReference type="PANTHER" id="PTHR23051:SF0">
    <property type="entry name" value="SOLUTE CARRIER FAMILY 35 MEMBER F5"/>
    <property type="match status" value="1"/>
</dbReference>
<sequence>MQSFCIQPVHISSCSRFFGREVRLAEADKCSALYGGVIIVSLRDSGAGANEVASHPVLRDFLSLLSAAFYAAYAQGRVSMAQFLGFLGLFNFIIFFPVALRSCVVEARAFRHPHWEAIWYHWMDSLIGITPHPLVYIGAAAVMIGFTGLNFPSYALSITRESHLQLQTRYTTNVHNHLSDAAK</sequence>
<feature type="transmembrane region" description="Helical" evidence="5">
    <location>
        <begin position="134"/>
        <end position="156"/>
    </location>
</feature>
<keyword evidence="7" id="KW-1185">Reference proteome</keyword>